<evidence type="ECO:0000256" key="3">
    <source>
        <dbReference type="SAM" id="Coils"/>
    </source>
</evidence>
<dbReference type="Proteomes" id="UP000053815">
    <property type="component" value="Unassembled WGS sequence"/>
</dbReference>
<name>A0A0C9M9M7_9FUNG</name>
<accession>A0A0C9M9M7</accession>
<evidence type="ECO:0000313" key="7">
    <source>
        <dbReference type="Proteomes" id="UP000053815"/>
    </source>
</evidence>
<evidence type="ECO:0000313" key="6">
    <source>
        <dbReference type="EMBL" id="GAN04009.1"/>
    </source>
</evidence>
<sequence>MVPKKIKSKRVRTAHKHRILGRIRDHHRKERRAARKSPGKHNSKFLNQLEAIISNNMHLVETKKDPGIPNEWPFKEELLNEIQAQKNEAEEEKLRDKQVQQAERAKAKKAAKKAEVAENIAAAKAAAAAAARAAVVVDKKPKKTSKK</sequence>
<evidence type="ECO:0000259" key="5">
    <source>
        <dbReference type="Pfam" id="PF08701"/>
    </source>
</evidence>
<evidence type="ECO:0000256" key="2">
    <source>
        <dbReference type="ARBA" id="ARBA00023242"/>
    </source>
</evidence>
<keyword evidence="2" id="KW-0539">Nucleus</keyword>
<proteinExistence type="predicted"/>
<feature type="coiled-coil region" evidence="3">
    <location>
        <begin position="75"/>
        <end position="119"/>
    </location>
</feature>
<reference evidence="6" key="1">
    <citation type="submission" date="2014-09" db="EMBL/GenBank/DDBJ databases">
        <title>Draft genome sequence of an oleaginous Mucoromycotina fungus Mucor ambiguus NBRC6742.</title>
        <authorList>
            <person name="Takeda I."/>
            <person name="Yamane N."/>
            <person name="Morita T."/>
            <person name="Tamano K."/>
            <person name="Machida M."/>
            <person name="Baker S."/>
            <person name="Koike H."/>
        </authorList>
    </citation>
    <scope>NUCLEOTIDE SEQUENCE</scope>
    <source>
        <strain evidence="6">NBRC 6742</strain>
    </source>
</reference>
<comment type="subcellular location">
    <subcellularLocation>
        <location evidence="1">Nucleus</location>
    </subcellularLocation>
</comment>
<feature type="compositionally biased region" description="Basic residues" evidence="4">
    <location>
        <begin position="24"/>
        <end position="43"/>
    </location>
</feature>
<gene>
    <name evidence="6" type="ORF">MAM1_0053d03465</name>
</gene>
<protein>
    <recommendedName>
        <fullName evidence="5">Guanine nucleotide-binding protein-like 3 N-terminal domain-containing protein</fullName>
    </recommendedName>
</protein>
<keyword evidence="3" id="KW-0175">Coiled coil</keyword>
<evidence type="ECO:0000256" key="1">
    <source>
        <dbReference type="ARBA" id="ARBA00004123"/>
    </source>
</evidence>
<dbReference type="AlphaFoldDB" id="A0A0C9M9M7"/>
<dbReference type="EMBL" id="DF836342">
    <property type="protein sequence ID" value="GAN04009.1"/>
    <property type="molecule type" value="Genomic_DNA"/>
</dbReference>
<dbReference type="Pfam" id="PF08701">
    <property type="entry name" value="GN3L_Grn1"/>
    <property type="match status" value="1"/>
</dbReference>
<feature type="region of interest" description="Disordered" evidence="4">
    <location>
        <begin position="24"/>
        <end position="44"/>
    </location>
</feature>
<feature type="domain" description="Guanine nucleotide-binding protein-like 3 N-terminal" evidence="5">
    <location>
        <begin position="61"/>
        <end position="106"/>
    </location>
</feature>
<dbReference type="GO" id="GO:0005634">
    <property type="term" value="C:nucleus"/>
    <property type="evidence" value="ECO:0007669"/>
    <property type="project" value="UniProtKB-SubCell"/>
</dbReference>
<dbReference type="OrthoDB" id="10266128at2759"/>
<organism evidence="6">
    <name type="scientific">Mucor ambiguus</name>
    <dbReference type="NCBI Taxonomy" id="91626"/>
    <lineage>
        <taxon>Eukaryota</taxon>
        <taxon>Fungi</taxon>
        <taxon>Fungi incertae sedis</taxon>
        <taxon>Mucoromycota</taxon>
        <taxon>Mucoromycotina</taxon>
        <taxon>Mucoromycetes</taxon>
        <taxon>Mucorales</taxon>
        <taxon>Mucorineae</taxon>
        <taxon>Mucoraceae</taxon>
        <taxon>Mucor</taxon>
    </lineage>
</organism>
<dbReference type="InterPro" id="IPR014813">
    <property type="entry name" value="Gnl3_N_dom"/>
</dbReference>
<dbReference type="STRING" id="91626.A0A0C9M9M7"/>
<keyword evidence="7" id="KW-1185">Reference proteome</keyword>
<evidence type="ECO:0000256" key="4">
    <source>
        <dbReference type="SAM" id="MobiDB-lite"/>
    </source>
</evidence>